<dbReference type="EMBL" id="CAFAAI010000125">
    <property type="protein sequence ID" value="CAB4797535.1"/>
    <property type="molecule type" value="Genomic_DNA"/>
</dbReference>
<reference evidence="1" key="1">
    <citation type="submission" date="2020-05" db="EMBL/GenBank/DDBJ databases">
        <authorList>
            <person name="Chiriac C."/>
            <person name="Salcher M."/>
            <person name="Ghai R."/>
            <person name="Kavagutti S V."/>
        </authorList>
    </citation>
    <scope>NUCLEOTIDE SEQUENCE</scope>
</reference>
<name>A0A6J6XMT8_9ZZZZ</name>
<proteinExistence type="predicted"/>
<gene>
    <name evidence="1" type="ORF">UFOPK2992_00826</name>
</gene>
<dbReference type="AlphaFoldDB" id="A0A6J6XMT8"/>
<protein>
    <submittedName>
        <fullName evidence="1">Unannotated protein</fullName>
    </submittedName>
</protein>
<accession>A0A6J6XMT8</accession>
<organism evidence="1">
    <name type="scientific">freshwater metagenome</name>
    <dbReference type="NCBI Taxonomy" id="449393"/>
    <lineage>
        <taxon>unclassified sequences</taxon>
        <taxon>metagenomes</taxon>
        <taxon>ecological metagenomes</taxon>
    </lineage>
</organism>
<sequence>MMGWLLEVPCELDLYLLGSWLLAVDDRRSAEELPNLLVRSEALVTHMPTVMQSLYPPAGPPSP</sequence>
<evidence type="ECO:0000313" key="1">
    <source>
        <dbReference type="EMBL" id="CAB4797535.1"/>
    </source>
</evidence>